<keyword evidence="1" id="KW-0472">Membrane</keyword>
<keyword evidence="1" id="KW-0812">Transmembrane</keyword>
<dbReference type="Proteomes" id="UP000323321">
    <property type="component" value="Unassembled WGS sequence"/>
</dbReference>
<evidence type="ECO:0008006" key="4">
    <source>
        <dbReference type="Google" id="ProtNLM"/>
    </source>
</evidence>
<organism evidence="2 3">
    <name type="scientific">Bacillus cereus</name>
    <dbReference type="NCBI Taxonomy" id="1396"/>
    <lineage>
        <taxon>Bacteria</taxon>
        <taxon>Bacillati</taxon>
        <taxon>Bacillota</taxon>
        <taxon>Bacilli</taxon>
        <taxon>Bacillales</taxon>
        <taxon>Bacillaceae</taxon>
        <taxon>Bacillus</taxon>
        <taxon>Bacillus cereus group</taxon>
    </lineage>
</organism>
<comment type="caution">
    <text evidence="2">The sequence shown here is derived from an EMBL/GenBank/DDBJ whole genome shotgun (WGS) entry which is preliminary data.</text>
</comment>
<sequence length="63" mass="7534">MIDQLFIVGIYLLIIFMCTYITLEYRQHKMSKQYFVVWLVAVFLTGPFGFLLYLLCGRRYNGL</sequence>
<feature type="transmembrane region" description="Helical" evidence="1">
    <location>
        <begin position="35"/>
        <end position="55"/>
    </location>
</feature>
<evidence type="ECO:0000256" key="1">
    <source>
        <dbReference type="SAM" id="Phobius"/>
    </source>
</evidence>
<keyword evidence="1" id="KW-1133">Transmembrane helix</keyword>
<evidence type="ECO:0000313" key="3">
    <source>
        <dbReference type="Proteomes" id="UP000323321"/>
    </source>
</evidence>
<dbReference type="AlphaFoldDB" id="A0A9W7UNX5"/>
<proteinExistence type="predicted"/>
<name>A0A9W7UNX5_BACCE</name>
<accession>A0A9W7UNX5</accession>
<reference evidence="2 3" key="1">
    <citation type="submission" date="2018-08" db="EMBL/GenBank/DDBJ databases">
        <title>Bacillus phenotypic plasticity.</title>
        <authorList>
            <person name="Hurtado E."/>
        </authorList>
    </citation>
    <scope>NUCLEOTIDE SEQUENCE [LARGE SCALE GENOMIC DNA]</scope>
    <source>
        <strain evidence="2 3">111b</strain>
    </source>
</reference>
<gene>
    <name evidence="2" type="ORF">DX932_29310</name>
</gene>
<dbReference type="GO" id="GO:0005886">
    <property type="term" value="C:plasma membrane"/>
    <property type="evidence" value="ECO:0007669"/>
    <property type="project" value="UniProtKB-SubCell"/>
</dbReference>
<dbReference type="EMBL" id="QSMZ01000043">
    <property type="protein sequence ID" value="KAA6452236.1"/>
    <property type="molecule type" value="Genomic_DNA"/>
</dbReference>
<feature type="transmembrane region" description="Helical" evidence="1">
    <location>
        <begin position="6"/>
        <end position="23"/>
    </location>
</feature>
<protein>
    <recommendedName>
        <fullName evidence="4">Cardiolipin synthase N-terminal domain-containing protein</fullName>
    </recommendedName>
</protein>
<evidence type="ECO:0000313" key="2">
    <source>
        <dbReference type="EMBL" id="KAA6452236.1"/>
    </source>
</evidence>